<name>A0A3E1Y632_9BACT</name>
<dbReference type="Proteomes" id="UP000260644">
    <property type="component" value="Unassembled WGS sequence"/>
</dbReference>
<dbReference type="InterPro" id="IPR027417">
    <property type="entry name" value="P-loop_NTPase"/>
</dbReference>
<keyword evidence="3" id="KW-1185">Reference proteome</keyword>
<dbReference type="InterPro" id="IPR038727">
    <property type="entry name" value="NadR/Ttd14_AAA_dom"/>
</dbReference>
<accession>A0A3E1Y632</accession>
<comment type="caution">
    <text evidence="2">The sequence shown here is derived from an EMBL/GenBank/DDBJ whole genome shotgun (WGS) entry which is preliminary data.</text>
</comment>
<evidence type="ECO:0000313" key="3">
    <source>
        <dbReference type="Proteomes" id="UP000260644"/>
    </source>
</evidence>
<dbReference type="Pfam" id="PF13521">
    <property type="entry name" value="AAA_28"/>
    <property type="match status" value="1"/>
</dbReference>
<dbReference type="EMBL" id="QPMM01000011">
    <property type="protein sequence ID" value="RFS20193.1"/>
    <property type="molecule type" value="Genomic_DNA"/>
</dbReference>
<protein>
    <submittedName>
        <fullName evidence="2">ATPase</fullName>
    </submittedName>
</protein>
<feature type="domain" description="NadR/Ttd14 AAA" evidence="1">
    <location>
        <begin position="10"/>
        <end position="172"/>
    </location>
</feature>
<reference evidence="2 3" key="1">
    <citation type="submission" date="2018-07" db="EMBL/GenBank/DDBJ databases">
        <title>Chitinophaga K2CV101002-2 sp. nov., isolated from a monsoon evergreen broad-leaved forest soil.</title>
        <authorList>
            <person name="Lv Y."/>
        </authorList>
    </citation>
    <scope>NUCLEOTIDE SEQUENCE [LARGE SCALE GENOMIC DNA]</scope>
    <source>
        <strain evidence="2 3">GDMCC 1.1288</strain>
    </source>
</reference>
<proteinExistence type="predicted"/>
<organism evidence="2 3">
    <name type="scientific">Chitinophaga silvatica</name>
    <dbReference type="NCBI Taxonomy" id="2282649"/>
    <lineage>
        <taxon>Bacteria</taxon>
        <taxon>Pseudomonadati</taxon>
        <taxon>Bacteroidota</taxon>
        <taxon>Chitinophagia</taxon>
        <taxon>Chitinophagales</taxon>
        <taxon>Chitinophagaceae</taxon>
        <taxon>Chitinophaga</taxon>
    </lineage>
</organism>
<gene>
    <name evidence="2" type="ORF">DVR12_20985</name>
</gene>
<evidence type="ECO:0000313" key="2">
    <source>
        <dbReference type="EMBL" id="RFS20193.1"/>
    </source>
</evidence>
<sequence length="180" mass="20647">MITQVKQHCYVITGGPGMGKTSLINSLNQMGYKTIQESGRNIIQQQLASNGNALPWENQHAFAMKMWEADFEAYTTSDTAVPTFFDRGFPDVIGYLRLCALPVSDLMLQTAMDNRYNQHVFITPPWKAIYHQDDERKQSFAEAEDTYIQMKQLYTQLGYRVIELPLVPIAERIEFILSNL</sequence>
<dbReference type="SUPFAM" id="SSF52540">
    <property type="entry name" value="P-loop containing nucleoside triphosphate hydrolases"/>
    <property type="match status" value="1"/>
</dbReference>
<dbReference type="AlphaFoldDB" id="A0A3E1Y632"/>
<evidence type="ECO:0000259" key="1">
    <source>
        <dbReference type="Pfam" id="PF13521"/>
    </source>
</evidence>
<dbReference type="Gene3D" id="3.40.50.300">
    <property type="entry name" value="P-loop containing nucleotide triphosphate hydrolases"/>
    <property type="match status" value="1"/>
</dbReference>
<dbReference type="OrthoDB" id="5638848at2"/>